<feature type="chain" id="PRO_5014782277" evidence="9">
    <location>
        <begin position="20"/>
        <end position="476"/>
    </location>
</feature>
<dbReference type="GO" id="GO:0005576">
    <property type="term" value="C:extracellular region"/>
    <property type="evidence" value="ECO:0007669"/>
    <property type="project" value="TreeGrafter"/>
</dbReference>
<dbReference type="InterPro" id="IPR001969">
    <property type="entry name" value="Aspartic_peptidase_AS"/>
</dbReference>
<evidence type="ECO:0000256" key="2">
    <source>
        <dbReference type="ARBA" id="ARBA00022670"/>
    </source>
</evidence>
<feature type="domain" description="Peptidase A1" evidence="10">
    <location>
        <begin position="40"/>
        <end position="459"/>
    </location>
</feature>
<evidence type="ECO:0000256" key="1">
    <source>
        <dbReference type="ARBA" id="ARBA00007447"/>
    </source>
</evidence>
<dbReference type="AlphaFoldDB" id="A0A2N6NM72"/>
<name>A0A2N6NM72_BEABA</name>
<dbReference type="PANTHER" id="PTHR47965:SF12">
    <property type="entry name" value="ASPARTIC PROTEINASE 3-RELATED"/>
    <property type="match status" value="1"/>
</dbReference>
<dbReference type="SUPFAM" id="SSF50630">
    <property type="entry name" value="Acid proteases"/>
    <property type="match status" value="1"/>
</dbReference>
<evidence type="ECO:0000256" key="7">
    <source>
        <dbReference type="RuleBase" id="RU000454"/>
    </source>
</evidence>
<dbReference type="GO" id="GO:0006508">
    <property type="term" value="P:proteolysis"/>
    <property type="evidence" value="ECO:0007669"/>
    <property type="project" value="UniProtKB-KW"/>
</dbReference>
<evidence type="ECO:0000256" key="8">
    <source>
        <dbReference type="SAM" id="MobiDB-lite"/>
    </source>
</evidence>
<dbReference type="GO" id="GO:0009277">
    <property type="term" value="C:fungal-type cell wall"/>
    <property type="evidence" value="ECO:0007669"/>
    <property type="project" value="TreeGrafter"/>
</dbReference>
<reference evidence="11 12" key="1">
    <citation type="journal article" date="2016" name="Appl. Microbiol. Biotechnol.">
        <title>Characterization of T-DNA insertion mutants with decreased virulence in the entomopathogenic fungus Beauveria bassiana JEF-007.</title>
        <authorList>
            <person name="Kim S."/>
            <person name="Lee S.J."/>
            <person name="Nai Y.S."/>
            <person name="Yu J.S."/>
            <person name="Lee M.R."/>
            <person name="Yang Y.T."/>
            <person name="Kim J.S."/>
        </authorList>
    </citation>
    <scope>NUCLEOTIDE SEQUENCE [LARGE SCALE GENOMIC DNA]</scope>
    <source>
        <strain evidence="11 12">JEF-007</strain>
    </source>
</reference>
<dbReference type="InterPro" id="IPR021109">
    <property type="entry name" value="Peptidase_aspartic_dom_sf"/>
</dbReference>
<comment type="caution">
    <text evidence="11">The sequence shown here is derived from an EMBL/GenBank/DDBJ whole genome shotgun (WGS) entry which is preliminary data.</text>
</comment>
<protein>
    <submittedName>
        <fullName evidence="11">Putative aspartic-type endopeptidase OPSB</fullName>
    </submittedName>
</protein>
<evidence type="ECO:0000256" key="9">
    <source>
        <dbReference type="SAM" id="SignalP"/>
    </source>
</evidence>
<dbReference type="Pfam" id="PF00026">
    <property type="entry name" value="Asp"/>
    <property type="match status" value="2"/>
</dbReference>
<keyword evidence="2 7" id="KW-0645">Protease</keyword>
<gene>
    <name evidence="11" type="primary">OPSB_2</name>
    <name evidence="11" type="ORF">BM221_004947</name>
</gene>
<dbReference type="PROSITE" id="PS51767">
    <property type="entry name" value="PEPTIDASE_A1"/>
    <property type="match status" value="1"/>
</dbReference>
<dbReference type="GO" id="GO:0004190">
    <property type="term" value="F:aspartic-type endopeptidase activity"/>
    <property type="evidence" value="ECO:0007669"/>
    <property type="project" value="UniProtKB-KW"/>
</dbReference>
<feature type="compositionally biased region" description="Basic residues" evidence="8">
    <location>
        <begin position="259"/>
        <end position="284"/>
    </location>
</feature>
<dbReference type="InterPro" id="IPR001461">
    <property type="entry name" value="Aspartic_peptidase_A1"/>
</dbReference>
<dbReference type="GO" id="GO:0031505">
    <property type="term" value="P:fungal-type cell wall organization"/>
    <property type="evidence" value="ECO:0007669"/>
    <property type="project" value="TreeGrafter"/>
</dbReference>
<keyword evidence="5 7" id="KW-0378">Hydrolase</keyword>
<evidence type="ECO:0000256" key="5">
    <source>
        <dbReference type="ARBA" id="ARBA00022801"/>
    </source>
</evidence>
<dbReference type="Proteomes" id="UP000235728">
    <property type="component" value="Unassembled WGS sequence"/>
</dbReference>
<evidence type="ECO:0000259" key="10">
    <source>
        <dbReference type="PROSITE" id="PS51767"/>
    </source>
</evidence>
<dbReference type="OMA" id="LWFAQAK"/>
<feature type="signal peptide" evidence="9">
    <location>
        <begin position="1"/>
        <end position="19"/>
    </location>
</feature>
<evidence type="ECO:0000313" key="11">
    <source>
        <dbReference type="EMBL" id="PMB68372.1"/>
    </source>
</evidence>
<keyword evidence="6" id="KW-0865">Zymogen</keyword>
<dbReference type="PROSITE" id="PS00141">
    <property type="entry name" value="ASP_PROTEASE"/>
    <property type="match status" value="1"/>
</dbReference>
<keyword evidence="3 9" id="KW-0732">Signal</keyword>
<sequence>MRHDWQHLSLLLASDVVVAQRVLQGSVQHFQSDAAGPWQPLLSLGFGTPPQEIVGIFDTGSSDTIIPKAGSELCQVNNQQCTEPAPVVLGEFDPEVASDVKELKGETFDAGFSGGDEFNGEYIETTISVGGDGGGEIPGAQVALASGGQPSGDFPQFSIFGTGPREAEATDQKYDNLPQIMKNAGVVKGNSYSVVMNPTPLANGSVFFGGIDRSKFSGELQKVAIDRDDSGKISDYVVKMTSLKLDMGGSSNKTAKLTKNQKRAHRSLLRRGVRRRSIRQRVGTKAKGTYGGGRVSTQSAEDEDDGENGGNKNGGNKNGGNATTPGLIDLGLKKKETFTLFDTGGVDLQLPAGVLRKMARALDANFSEEDGLGPVECDKLSADNKLVLGFNNDKVKATMALDKIRVSEDIADPELTRAGLCEVGVSAVDPSTNLNSIGFGFFTDVYTVFDLESNSLWFAQAKGDPSAPGAQLEEFP</sequence>
<accession>A0A2N6NM72</accession>
<evidence type="ECO:0000256" key="3">
    <source>
        <dbReference type="ARBA" id="ARBA00022729"/>
    </source>
</evidence>
<dbReference type="EMBL" id="MRVG01000005">
    <property type="protein sequence ID" value="PMB68372.1"/>
    <property type="molecule type" value="Genomic_DNA"/>
</dbReference>
<keyword evidence="4 7" id="KW-0064">Aspartyl protease</keyword>
<evidence type="ECO:0000256" key="4">
    <source>
        <dbReference type="ARBA" id="ARBA00022750"/>
    </source>
</evidence>
<feature type="region of interest" description="Disordered" evidence="8">
    <location>
        <begin position="250"/>
        <end position="323"/>
    </location>
</feature>
<dbReference type="PRINTS" id="PR00792">
    <property type="entry name" value="PEPSIN"/>
</dbReference>
<comment type="similarity">
    <text evidence="1 7">Belongs to the peptidase A1 family.</text>
</comment>
<dbReference type="PANTHER" id="PTHR47965">
    <property type="entry name" value="ASPARTYL PROTEASE-RELATED"/>
    <property type="match status" value="1"/>
</dbReference>
<organism evidence="11 12">
    <name type="scientific">Beauveria bassiana</name>
    <name type="common">White muscardine disease fungus</name>
    <name type="synonym">Tritirachium shiotae</name>
    <dbReference type="NCBI Taxonomy" id="176275"/>
    <lineage>
        <taxon>Eukaryota</taxon>
        <taxon>Fungi</taxon>
        <taxon>Dikarya</taxon>
        <taxon>Ascomycota</taxon>
        <taxon>Pezizomycotina</taxon>
        <taxon>Sordariomycetes</taxon>
        <taxon>Hypocreomycetidae</taxon>
        <taxon>Hypocreales</taxon>
        <taxon>Cordycipitaceae</taxon>
        <taxon>Beauveria</taxon>
    </lineage>
</organism>
<feature type="compositionally biased region" description="Gly residues" evidence="8">
    <location>
        <begin position="308"/>
        <end position="318"/>
    </location>
</feature>
<evidence type="ECO:0000256" key="6">
    <source>
        <dbReference type="ARBA" id="ARBA00023145"/>
    </source>
</evidence>
<evidence type="ECO:0000313" key="12">
    <source>
        <dbReference type="Proteomes" id="UP000235728"/>
    </source>
</evidence>
<dbReference type="Gene3D" id="2.40.70.10">
    <property type="entry name" value="Acid Proteases"/>
    <property type="match status" value="2"/>
</dbReference>
<proteinExistence type="inferred from homology"/>
<dbReference type="InterPro" id="IPR033121">
    <property type="entry name" value="PEPTIDASE_A1"/>
</dbReference>